<feature type="compositionally biased region" description="Polar residues" evidence="1">
    <location>
        <begin position="18"/>
        <end position="37"/>
    </location>
</feature>
<dbReference type="EMBL" id="QVQW01000001">
    <property type="protein sequence ID" value="RKU49393.1"/>
    <property type="molecule type" value="Genomic_DNA"/>
</dbReference>
<accession>A0A420YNB2</accession>
<organism evidence="2 3">
    <name type="scientific">Coniochaeta pulveracea</name>
    <dbReference type="NCBI Taxonomy" id="177199"/>
    <lineage>
        <taxon>Eukaryota</taxon>
        <taxon>Fungi</taxon>
        <taxon>Dikarya</taxon>
        <taxon>Ascomycota</taxon>
        <taxon>Pezizomycotina</taxon>
        <taxon>Sordariomycetes</taxon>
        <taxon>Sordariomycetidae</taxon>
        <taxon>Coniochaetales</taxon>
        <taxon>Coniochaetaceae</taxon>
        <taxon>Coniochaeta</taxon>
    </lineage>
</organism>
<name>A0A420YNB2_9PEZI</name>
<feature type="region of interest" description="Disordered" evidence="1">
    <location>
        <begin position="1"/>
        <end position="120"/>
    </location>
</feature>
<dbReference type="AlphaFoldDB" id="A0A420YNB2"/>
<evidence type="ECO:0000313" key="2">
    <source>
        <dbReference type="EMBL" id="RKU49393.1"/>
    </source>
</evidence>
<gene>
    <name evidence="2" type="ORF">DL546_004988</name>
</gene>
<protein>
    <submittedName>
        <fullName evidence="2">Uncharacterized protein</fullName>
    </submittedName>
</protein>
<reference evidence="2 3" key="1">
    <citation type="submission" date="2018-08" db="EMBL/GenBank/DDBJ databases">
        <title>Draft genome of the lignicolous fungus Coniochaeta pulveracea.</title>
        <authorList>
            <person name="Borstlap C.J."/>
            <person name="De Witt R.N."/>
            <person name="Botha A."/>
            <person name="Volschenk H."/>
        </authorList>
    </citation>
    <scope>NUCLEOTIDE SEQUENCE [LARGE SCALE GENOMIC DNA]</scope>
    <source>
        <strain evidence="2 3">CAB683</strain>
    </source>
</reference>
<keyword evidence="3" id="KW-1185">Reference proteome</keyword>
<feature type="compositionally biased region" description="Basic and acidic residues" evidence="1">
    <location>
        <begin position="49"/>
        <end position="65"/>
    </location>
</feature>
<dbReference type="OrthoDB" id="5383057at2759"/>
<proteinExistence type="predicted"/>
<dbReference type="Proteomes" id="UP000275385">
    <property type="component" value="Unassembled WGS sequence"/>
</dbReference>
<evidence type="ECO:0000313" key="3">
    <source>
        <dbReference type="Proteomes" id="UP000275385"/>
    </source>
</evidence>
<comment type="caution">
    <text evidence="2">The sequence shown here is derived from an EMBL/GenBank/DDBJ whole genome shotgun (WGS) entry which is preliminary data.</text>
</comment>
<evidence type="ECO:0000256" key="1">
    <source>
        <dbReference type="SAM" id="MobiDB-lite"/>
    </source>
</evidence>
<feature type="compositionally biased region" description="Low complexity" evidence="1">
    <location>
        <begin position="1"/>
        <end position="17"/>
    </location>
</feature>
<sequence>MTSNSSNSANLQSQSSNVGSTTGSQQNPGALENQSSYAGAAPTYVNRQYQRDEGGPKGKNLKEGGFDGEGPGDSINVEPGSQQDPARGAEQQFGISERGAGAKQIPTENKRYGGLDETSA</sequence>